<accession>A0A9D1F5P6</accession>
<evidence type="ECO:0000313" key="4">
    <source>
        <dbReference type="EMBL" id="HIS47467.1"/>
    </source>
</evidence>
<evidence type="ECO:0000313" key="5">
    <source>
        <dbReference type="Proteomes" id="UP000823927"/>
    </source>
</evidence>
<dbReference type="GO" id="GO:0016491">
    <property type="term" value="F:oxidoreductase activity"/>
    <property type="evidence" value="ECO:0007669"/>
    <property type="project" value="UniProtKB-KW"/>
</dbReference>
<dbReference type="Gene3D" id="3.30.360.10">
    <property type="entry name" value="Dihydrodipicolinate Reductase, domain 2"/>
    <property type="match status" value="1"/>
</dbReference>
<sequence length="384" mass="43033">MKEIRVGIIGTGIIAHQHMKMYQEIPGVTVAAACDIRADVLEKFCDEYNIKDRYADYRELLKRDDLDSVDVCLHNNLHAPIAIEVMESGKHCYCEKPMAGAWIDAKAMADAAKYFGKKLHIQLSFLYGGQALAARDIIAGGHLGKIYHARSCGFRRRGRPYVDGYGEKEFDSKYWAGGGALFDMGVYRISQILYLMGLPKLERVSGQIYQELDMDPGRREISGFNVEEFGAGFAKFENNITMDIVESWAVNLGNLGDSVICGDKGGLTLSPVAFYSNIADMDMDAVFDIGGAEYRHHQLDPKYEHMDNSQKHWIYALRGEVEQIDTPQIALDTLLLSEGIYLSGRLGREVTADEIMAMSQSMAIKRQETPFGELKYKYPGGLFQ</sequence>
<dbReference type="Pfam" id="PF22725">
    <property type="entry name" value="GFO_IDH_MocA_C3"/>
    <property type="match status" value="1"/>
</dbReference>
<name>A0A9D1F5P6_9FIRM</name>
<reference evidence="4" key="2">
    <citation type="journal article" date="2021" name="PeerJ">
        <title>Extensive microbial diversity within the chicken gut microbiome revealed by metagenomics and culture.</title>
        <authorList>
            <person name="Gilroy R."/>
            <person name="Ravi A."/>
            <person name="Getino M."/>
            <person name="Pursley I."/>
            <person name="Horton D.L."/>
            <person name="Alikhan N.F."/>
            <person name="Baker D."/>
            <person name="Gharbi K."/>
            <person name="Hall N."/>
            <person name="Watson M."/>
            <person name="Adriaenssens E.M."/>
            <person name="Foster-Nyarko E."/>
            <person name="Jarju S."/>
            <person name="Secka A."/>
            <person name="Antonio M."/>
            <person name="Oren A."/>
            <person name="Chaudhuri R.R."/>
            <person name="La Ragione R."/>
            <person name="Hildebrand F."/>
            <person name="Pallen M.J."/>
        </authorList>
    </citation>
    <scope>NUCLEOTIDE SEQUENCE</scope>
    <source>
        <strain evidence="4">CHK178-757</strain>
    </source>
</reference>
<dbReference type="PANTHER" id="PTHR43818">
    <property type="entry name" value="BCDNA.GH03377"/>
    <property type="match status" value="1"/>
</dbReference>
<protein>
    <submittedName>
        <fullName evidence="4">Gfo/Idh/MocA family oxidoreductase</fullName>
    </submittedName>
</protein>
<dbReference type="GO" id="GO:0000166">
    <property type="term" value="F:nucleotide binding"/>
    <property type="evidence" value="ECO:0007669"/>
    <property type="project" value="InterPro"/>
</dbReference>
<dbReference type="EMBL" id="DVIT01000028">
    <property type="protein sequence ID" value="HIS47467.1"/>
    <property type="molecule type" value="Genomic_DNA"/>
</dbReference>
<dbReference type="Proteomes" id="UP000823927">
    <property type="component" value="Unassembled WGS sequence"/>
</dbReference>
<dbReference type="InterPro" id="IPR036291">
    <property type="entry name" value="NAD(P)-bd_dom_sf"/>
</dbReference>
<dbReference type="SUPFAM" id="SSF51735">
    <property type="entry name" value="NAD(P)-binding Rossmann-fold domains"/>
    <property type="match status" value="1"/>
</dbReference>
<dbReference type="SUPFAM" id="SSF55347">
    <property type="entry name" value="Glyceraldehyde-3-phosphate dehydrogenase-like, C-terminal domain"/>
    <property type="match status" value="1"/>
</dbReference>
<evidence type="ECO:0000256" key="1">
    <source>
        <dbReference type="ARBA" id="ARBA00023002"/>
    </source>
</evidence>
<gene>
    <name evidence="4" type="ORF">IAB46_07940</name>
</gene>
<comment type="caution">
    <text evidence="4">The sequence shown here is derived from an EMBL/GenBank/DDBJ whole genome shotgun (WGS) entry which is preliminary data.</text>
</comment>
<proteinExistence type="predicted"/>
<dbReference type="InterPro" id="IPR050463">
    <property type="entry name" value="Gfo/Idh/MocA_oxidrdct_glycsds"/>
</dbReference>
<keyword evidence="1" id="KW-0560">Oxidoreductase</keyword>
<evidence type="ECO:0000259" key="2">
    <source>
        <dbReference type="Pfam" id="PF01408"/>
    </source>
</evidence>
<dbReference type="AlphaFoldDB" id="A0A9D1F5P6"/>
<dbReference type="PANTHER" id="PTHR43818:SF11">
    <property type="entry name" value="BCDNA.GH03377"/>
    <property type="match status" value="1"/>
</dbReference>
<dbReference type="Gene3D" id="3.40.50.720">
    <property type="entry name" value="NAD(P)-binding Rossmann-like Domain"/>
    <property type="match status" value="1"/>
</dbReference>
<reference evidence="4" key="1">
    <citation type="submission" date="2020-10" db="EMBL/GenBank/DDBJ databases">
        <authorList>
            <person name="Gilroy R."/>
        </authorList>
    </citation>
    <scope>NUCLEOTIDE SEQUENCE</scope>
    <source>
        <strain evidence="4">CHK178-757</strain>
    </source>
</reference>
<feature type="domain" description="GFO/IDH/MocA-like oxidoreductase" evidence="3">
    <location>
        <begin position="133"/>
        <end position="267"/>
    </location>
</feature>
<evidence type="ECO:0000259" key="3">
    <source>
        <dbReference type="Pfam" id="PF22725"/>
    </source>
</evidence>
<dbReference type="Pfam" id="PF01408">
    <property type="entry name" value="GFO_IDH_MocA"/>
    <property type="match status" value="1"/>
</dbReference>
<dbReference type="InterPro" id="IPR000683">
    <property type="entry name" value="Gfo/Idh/MocA-like_OxRdtase_N"/>
</dbReference>
<feature type="domain" description="Gfo/Idh/MocA-like oxidoreductase N-terminal" evidence="2">
    <location>
        <begin position="4"/>
        <end position="121"/>
    </location>
</feature>
<organism evidence="4 5">
    <name type="scientific">Candidatus Scybalocola faecigallinarum</name>
    <dbReference type="NCBI Taxonomy" id="2840941"/>
    <lineage>
        <taxon>Bacteria</taxon>
        <taxon>Bacillati</taxon>
        <taxon>Bacillota</taxon>
        <taxon>Clostridia</taxon>
        <taxon>Lachnospirales</taxon>
        <taxon>Lachnospiraceae</taxon>
        <taxon>Lachnospiraceae incertae sedis</taxon>
        <taxon>Candidatus Scybalocola (ex Gilroy et al. 2021)</taxon>
    </lineage>
</organism>
<dbReference type="InterPro" id="IPR055170">
    <property type="entry name" value="GFO_IDH_MocA-like_dom"/>
</dbReference>